<dbReference type="GO" id="GO:0005737">
    <property type="term" value="C:cytoplasm"/>
    <property type="evidence" value="ECO:0007669"/>
    <property type="project" value="TreeGrafter"/>
</dbReference>
<evidence type="ECO:0000313" key="5">
    <source>
        <dbReference type="Proteomes" id="UP000092971"/>
    </source>
</evidence>
<keyword evidence="1" id="KW-0235">DNA replication</keyword>
<evidence type="ECO:0000259" key="3">
    <source>
        <dbReference type="PROSITE" id="PS50076"/>
    </source>
</evidence>
<evidence type="ECO:0000313" key="4">
    <source>
        <dbReference type="EMBL" id="ANW99317.1"/>
    </source>
</evidence>
<dbReference type="RefSeq" id="WP_015359703.1">
    <property type="nucleotide sequence ID" value="NZ_CP014672.1"/>
</dbReference>
<dbReference type="Pfam" id="PF01556">
    <property type="entry name" value="DnaJ_C"/>
    <property type="match status" value="1"/>
</dbReference>
<dbReference type="EMBL" id="CP014672">
    <property type="protein sequence ID" value="ANW99317.1"/>
    <property type="molecule type" value="Genomic_DNA"/>
</dbReference>
<sequence length="304" mass="34463">MQYKDYYKILGVDKNATQEEIKRAYRKLAKKYHPDSNPGNKEAEEKFKEINEAYEVLGDEEKRKKYDQFGSMYFQNGMNFDPSWFGNFEFKKSHNGFSDFFNMFFGDYGINLDDLFGGKFRGFNTGFSGTHAMRGEDVEAELYITPEEGLEGVEKTFTVRTGHGAKTLSVKIPKGIPEGGKIKLAGQGKPGIGGGPNGDLYLVVKFREGKYKLEGNNLIKKAEIYPWTAALGGEIKIEAPDGIIQVKIPPGIQTDQKIRIPKQGYGRTKETRGDLYILIKIVNPKYLTTEQRRLYEKLKATETI</sequence>
<dbReference type="GO" id="GO:0051082">
    <property type="term" value="F:unfolded protein binding"/>
    <property type="evidence" value="ECO:0007669"/>
    <property type="project" value="InterPro"/>
</dbReference>
<evidence type="ECO:0000256" key="1">
    <source>
        <dbReference type="ARBA" id="ARBA00022705"/>
    </source>
</evidence>
<proteinExistence type="predicted"/>
<dbReference type="SUPFAM" id="SSF49493">
    <property type="entry name" value="HSP40/DnaJ peptide-binding domain"/>
    <property type="match status" value="2"/>
</dbReference>
<dbReference type="GO" id="GO:0006260">
    <property type="term" value="P:DNA replication"/>
    <property type="evidence" value="ECO:0007669"/>
    <property type="project" value="UniProtKB-KW"/>
</dbReference>
<gene>
    <name evidence="4" type="ORF">CSTERTH_09885</name>
</gene>
<dbReference type="PANTHER" id="PTHR43096">
    <property type="entry name" value="DNAJ HOMOLOG 1, MITOCHONDRIAL-RELATED"/>
    <property type="match status" value="1"/>
</dbReference>
<organism evidence="4 5">
    <name type="scientific">Thermoclostridium stercorarium subsp. thermolacticum DSM 2910</name>
    <dbReference type="NCBI Taxonomy" id="1121336"/>
    <lineage>
        <taxon>Bacteria</taxon>
        <taxon>Bacillati</taxon>
        <taxon>Bacillota</taxon>
        <taxon>Clostridia</taxon>
        <taxon>Eubacteriales</taxon>
        <taxon>Oscillospiraceae</taxon>
        <taxon>Thermoclostridium</taxon>
    </lineage>
</organism>
<dbReference type="InterPro" id="IPR036869">
    <property type="entry name" value="J_dom_sf"/>
</dbReference>
<dbReference type="GO" id="GO:0042026">
    <property type="term" value="P:protein refolding"/>
    <property type="evidence" value="ECO:0007669"/>
    <property type="project" value="TreeGrafter"/>
</dbReference>
<name>A0A1B1YEW8_THEST</name>
<dbReference type="OrthoDB" id="9779889at2"/>
<dbReference type="PANTHER" id="PTHR43096:SF48">
    <property type="entry name" value="CHAPERONE PROTEIN DNAJ"/>
    <property type="match status" value="1"/>
</dbReference>
<dbReference type="Proteomes" id="UP000092971">
    <property type="component" value="Chromosome"/>
</dbReference>
<dbReference type="InterPro" id="IPR018253">
    <property type="entry name" value="DnaJ_domain_CS"/>
</dbReference>
<dbReference type="PROSITE" id="PS50076">
    <property type="entry name" value="DNAJ_2"/>
    <property type="match status" value="1"/>
</dbReference>
<dbReference type="CDD" id="cd06257">
    <property type="entry name" value="DnaJ"/>
    <property type="match status" value="1"/>
</dbReference>
<dbReference type="Gene3D" id="2.60.260.20">
    <property type="entry name" value="Urease metallochaperone UreE, N-terminal domain"/>
    <property type="match status" value="2"/>
</dbReference>
<dbReference type="AlphaFoldDB" id="A0A1B1YEW8"/>
<dbReference type="InterPro" id="IPR008971">
    <property type="entry name" value="HSP40/DnaJ_pept-bd"/>
</dbReference>
<dbReference type="PRINTS" id="PR00625">
    <property type="entry name" value="JDOMAIN"/>
</dbReference>
<evidence type="ECO:0000256" key="2">
    <source>
        <dbReference type="ARBA" id="ARBA00023186"/>
    </source>
</evidence>
<keyword evidence="2" id="KW-0143">Chaperone</keyword>
<dbReference type="CDD" id="cd10747">
    <property type="entry name" value="DnaJ_C"/>
    <property type="match status" value="1"/>
</dbReference>
<dbReference type="Gene3D" id="1.10.287.110">
    <property type="entry name" value="DnaJ domain"/>
    <property type="match status" value="1"/>
</dbReference>
<dbReference type="FunFam" id="1.10.287.110:FF:000034">
    <property type="entry name" value="Chaperone protein DnaJ"/>
    <property type="match status" value="1"/>
</dbReference>
<reference evidence="4 5" key="1">
    <citation type="submission" date="2016-02" db="EMBL/GenBank/DDBJ databases">
        <title>Comparison of Clostridium stercorarium subspecies using comparative genomics and transcriptomics.</title>
        <authorList>
            <person name="Schellenberg J."/>
            <person name="Thallinger G."/>
            <person name="Levin D.B."/>
            <person name="Zhang X."/>
            <person name="Alvare G."/>
            <person name="Fristensky B."/>
            <person name="Sparling R."/>
        </authorList>
    </citation>
    <scope>NUCLEOTIDE SEQUENCE [LARGE SCALE GENOMIC DNA]</scope>
    <source>
        <strain evidence="4 5">DSM 2910</strain>
    </source>
</reference>
<dbReference type="InterPro" id="IPR001623">
    <property type="entry name" value="DnaJ_domain"/>
</dbReference>
<dbReference type="SMART" id="SM00271">
    <property type="entry name" value="DnaJ"/>
    <property type="match status" value="1"/>
</dbReference>
<accession>A0A1B1YEW8</accession>
<dbReference type="Pfam" id="PF00226">
    <property type="entry name" value="DnaJ"/>
    <property type="match status" value="1"/>
</dbReference>
<dbReference type="SUPFAM" id="SSF46565">
    <property type="entry name" value="Chaperone J-domain"/>
    <property type="match status" value="1"/>
</dbReference>
<dbReference type="InterPro" id="IPR002939">
    <property type="entry name" value="DnaJ_C"/>
</dbReference>
<feature type="domain" description="J" evidence="3">
    <location>
        <begin position="5"/>
        <end position="70"/>
    </location>
</feature>
<dbReference type="PROSITE" id="PS00636">
    <property type="entry name" value="DNAJ_1"/>
    <property type="match status" value="1"/>
</dbReference>
<protein>
    <submittedName>
        <fullName evidence="4">Heat-shock protein</fullName>
    </submittedName>
</protein>